<dbReference type="EMBL" id="MCFC01000011">
    <property type="protein sequence ID" value="ORY32141.1"/>
    <property type="molecule type" value="Genomic_DNA"/>
</dbReference>
<dbReference type="GO" id="GO:0008902">
    <property type="term" value="F:hydroxymethylpyrimidine kinase activity"/>
    <property type="evidence" value="ECO:0007669"/>
    <property type="project" value="TreeGrafter"/>
</dbReference>
<sequence length="555" mass="61050">MDLSPRKQPHVMTIAGSDSGGGAGIQADLKTIAAFHCYGTSVITALTAQNTLGVQAVHEVPSDFVVKQLRSVFDDEPPLTIKLGMLTSSSTITSLVDYLSKLPSRPPIILDPVMISTSGHTLLPDNAIEAIKTELLPFVQWITPNLPEAQRLCGNSSTLSTLSDMLSLADELTRKVPVPIILLKGGHLSVTRQQVAELVSKYPVVWDKQGDDAEDTIEILAAFRKSVGYQLSEELVVDILVEQEEKRTTLFVGRKIESQSTHGTGCTLSSAIASLLALKGSASSQTNSVIDICKRATAFTRSAIASAFPYGQGHGPLNHSHLTVSRPIPLPTSTDPHPFMTRLIQSNLPLWKSYVRHPFVVQLGEGTLPRECFQHYIKQDYHYLRHYARAHALGAFKAQTFSEIEAFTDIAKHVVMESSMHVEFCESFGISLSELQATPESAPNAAYSRYILDVGQSGDILDLYVAVASCLVGYGEVGLWLRKHGAKLEGNPYRRWIEDYSGPEYFGAIQRGITNLEQRIVAEGVGEGRMKRLEGIWQECVKLERDFWEMGLNKT</sequence>
<dbReference type="InterPro" id="IPR027574">
    <property type="entry name" value="Thiaminase_II"/>
</dbReference>
<evidence type="ECO:0000313" key="3">
    <source>
        <dbReference type="EMBL" id="ORY32141.1"/>
    </source>
</evidence>
<dbReference type="InterPro" id="IPR004305">
    <property type="entry name" value="Thiaminase-2/PQQC"/>
</dbReference>
<dbReference type="InParanoid" id="A0A1Y2BBD4"/>
<dbReference type="STRING" id="71784.A0A1Y2BBD4"/>
<reference evidence="3 4" key="1">
    <citation type="submission" date="2016-07" db="EMBL/GenBank/DDBJ databases">
        <title>Pervasive Adenine N6-methylation of Active Genes in Fungi.</title>
        <authorList>
            <consortium name="DOE Joint Genome Institute"/>
            <person name="Mondo S.J."/>
            <person name="Dannebaum R.O."/>
            <person name="Kuo R.C."/>
            <person name="Labutti K."/>
            <person name="Haridas S."/>
            <person name="Kuo A."/>
            <person name="Salamov A."/>
            <person name="Ahrendt S.R."/>
            <person name="Lipzen A."/>
            <person name="Sullivan W."/>
            <person name="Andreopoulos W.B."/>
            <person name="Clum A."/>
            <person name="Lindquist E."/>
            <person name="Daum C."/>
            <person name="Ramamoorthy G.K."/>
            <person name="Gryganskyi A."/>
            <person name="Culley D."/>
            <person name="Magnuson J.K."/>
            <person name="James T.Y."/>
            <person name="O'Malley M.A."/>
            <person name="Stajich J.E."/>
            <person name="Spatafora J.W."/>
            <person name="Visel A."/>
            <person name="Grigoriev I.V."/>
        </authorList>
    </citation>
    <scope>NUCLEOTIDE SEQUENCE [LARGE SCALE GENOMIC DNA]</scope>
    <source>
        <strain evidence="3 4">68-887.2</strain>
    </source>
</reference>
<dbReference type="SUPFAM" id="SSF48613">
    <property type="entry name" value="Heme oxygenase-like"/>
    <property type="match status" value="1"/>
</dbReference>
<gene>
    <name evidence="3" type="ORF">BCR39DRAFT_524329</name>
</gene>
<dbReference type="PANTHER" id="PTHR20858:SF17">
    <property type="entry name" value="HYDROXYMETHYLPYRIMIDINE_PHOSPHOMETHYLPYRIMIDINE KINASE THI20-RELATED"/>
    <property type="match status" value="1"/>
</dbReference>
<evidence type="ECO:0000313" key="4">
    <source>
        <dbReference type="Proteomes" id="UP000193986"/>
    </source>
</evidence>
<organism evidence="3 4">
    <name type="scientific">Naematelia encephala</name>
    <dbReference type="NCBI Taxonomy" id="71784"/>
    <lineage>
        <taxon>Eukaryota</taxon>
        <taxon>Fungi</taxon>
        <taxon>Dikarya</taxon>
        <taxon>Basidiomycota</taxon>
        <taxon>Agaricomycotina</taxon>
        <taxon>Tremellomycetes</taxon>
        <taxon>Tremellales</taxon>
        <taxon>Naemateliaceae</taxon>
        <taxon>Naematelia</taxon>
    </lineage>
</organism>
<comment type="caution">
    <text evidence="3">The sequence shown here is derived from an EMBL/GenBank/DDBJ whole genome shotgun (WGS) entry which is preliminary data.</text>
</comment>
<proteinExistence type="predicted"/>
<dbReference type="CDD" id="cd19367">
    <property type="entry name" value="TenA_C_ScTHI20-like"/>
    <property type="match status" value="1"/>
</dbReference>
<dbReference type="GO" id="GO:0008972">
    <property type="term" value="F:phosphomethylpyrimidine kinase activity"/>
    <property type="evidence" value="ECO:0007669"/>
    <property type="project" value="InterPro"/>
</dbReference>
<dbReference type="NCBIfam" id="TIGR04306">
    <property type="entry name" value="salvage_TenA"/>
    <property type="match status" value="1"/>
</dbReference>
<keyword evidence="4" id="KW-1185">Reference proteome</keyword>
<dbReference type="Pfam" id="PF08543">
    <property type="entry name" value="Phos_pyr_kin"/>
    <property type="match status" value="2"/>
</dbReference>
<evidence type="ECO:0000259" key="1">
    <source>
        <dbReference type="Pfam" id="PF03070"/>
    </source>
</evidence>
<keyword evidence="3" id="KW-0418">Kinase</keyword>
<evidence type="ECO:0000259" key="2">
    <source>
        <dbReference type="Pfam" id="PF08543"/>
    </source>
</evidence>
<dbReference type="GO" id="GO:0005829">
    <property type="term" value="C:cytosol"/>
    <property type="evidence" value="ECO:0007669"/>
    <property type="project" value="TreeGrafter"/>
</dbReference>
<dbReference type="InterPro" id="IPR016084">
    <property type="entry name" value="Haem_Oase-like_multi-hlx"/>
</dbReference>
<dbReference type="Pfam" id="PF03070">
    <property type="entry name" value="TENA_THI-4"/>
    <property type="match status" value="1"/>
</dbReference>
<dbReference type="InterPro" id="IPR013749">
    <property type="entry name" value="PM/HMP-P_kinase-1"/>
</dbReference>
<dbReference type="InterPro" id="IPR029056">
    <property type="entry name" value="Ribokinase-like"/>
</dbReference>
<keyword evidence="3" id="KW-0808">Transferase</keyword>
<dbReference type="FunCoup" id="A0A1Y2BBD4">
    <property type="interactions" value="221"/>
</dbReference>
<dbReference type="InterPro" id="IPR004399">
    <property type="entry name" value="HMP/HMP-P_kinase_dom"/>
</dbReference>
<dbReference type="PANTHER" id="PTHR20858">
    <property type="entry name" value="PHOSPHOMETHYLPYRIMIDINE KINASE"/>
    <property type="match status" value="1"/>
</dbReference>
<dbReference type="OrthoDB" id="10028886at2759"/>
<dbReference type="GO" id="GO:0050334">
    <property type="term" value="F:thiaminase activity"/>
    <property type="evidence" value="ECO:0007669"/>
    <property type="project" value="InterPro"/>
</dbReference>
<dbReference type="AlphaFoldDB" id="A0A1Y2BBD4"/>
<dbReference type="Gene3D" id="1.20.910.10">
    <property type="entry name" value="Heme oxygenase-like"/>
    <property type="match status" value="1"/>
</dbReference>
<dbReference type="GO" id="GO:0009228">
    <property type="term" value="P:thiamine biosynthetic process"/>
    <property type="evidence" value="ECO:0007669"/>
    <property type="project" value="InterPro"/>
</dbReference>
<feature type="domain" description="Pyridoxamine kinase/Phosphomethylpyrimidine kinase" evidence="2">
    <location>
        <begin position="18"/>
        <end position="198"/>
    </location>
</feature>
<feature type="domain" description="Pyridoxamine kinase/Phosphomethylpyrimidine kinase" evidence="2">
    <location>
        <begin position="232"/>
        <end position="318"/>
    </location>
</feature>
<name>A0A1Y2BBD4_9TREE</name>
<dbReference type="CDD" id="cd01169">
    <property type="entry name" value="HMPP_kinase"/>
    <property type="match status" value="1"/>
</dbReference>
<accession>A0A1Y2BBD4</accession>
<protein>
    <submittedName>
        <fullName evidence="3">Putative phosphomethylpyrimidine kinase</fullName>
    </submittedName>
</protein>
<dbReference type="Proteomes" id="UP000193986">
    <property type="component" value="Unassembled WGS sequence"/>
</dbReference>
<dbReference type="SUPFAM" id="SSF53613">
    <property type="entry name" value="Ribokinase-like"/>
    <property type="match status" value="1"/>
</dbReference>
<dbReference type="Gene3D" id="3.40.1190.20">
    <property type="match status" value="1"/>
</dbReference>
<feature type="domain" description="Thiaminase-2/PQQC" evidence="1">
    <location>
        <begin position="349"/>
        <end position="553"/>
    </location>
</feature>